<feature type="compositionally biased region" description="Pro residues" evidence="1">
    <location>
        <begin position="64"/>
        <end position="77"/>
    </location>
</feature>
<dbReference type="AlphaFoldDB" id="A0A8M1GKJ7"/>
<evidence type="ECO:0000313" key="2">
    <source>
        <dbReference type="Proteomes" id="UP000261680"/>
    </source>
</evidence>
<feature type="compositionally biased region" description="Low complexity" evidence="1">
    <location>
        <begin position="278"/>
        <end position="298"/>
    </location>
</feature>
<feature type="compositionally biased region" description="Basic residues" evidence="1">
    <location>
        <begin position="299"/>
        <end position="309"/>
    </location>
</feature>
<proteinExistence type="predicted"/>
<feature type="compositionally biased region" description="Low complexity" evidence="1">
    <location>
        <begin position="96"/>
        <end position="105"/>
    </location>
</feature>
<sequence>MTIAWELFGVPMKQWCKDSGVSVRSSLDDSTEQPELRTSEARGQDGQRGLGTETKKQEQEEPGGDPPTSPHPAPASGPPQIGHAPSAFAPPPPNQPRGACASSPRRPLPPPPPVSQVASARAPPCPQAPPPRRPPLPSRPGPRLASPASRAPSPPPRPRPGAGTTLRPRRRGPSARGTLGGPGRSPPPPGDSRGDSRGAARAPVRAELPDREESRRSRRGRNASQVGRRQSGGPLRAAPAQRPASLPRRLPGLGGLAPSWAPIVPPPPEFGAPDARARLAPGASASLAPLAAARAPGSPRRRRAGRGSPRRTPVGAPRAPAEPPSPALAPPGQALRGGQARRPHASPGRPLARFWGGEGGARSRVKLVGDNAYFNFGDAWF</sequence>
<evidence type="ECO:0000256" key="1">
    <source>
        <dbReference type="SAM" id="MobiDB-lite"/>
    </source>
</evidence>
<feature type="compositionally biased region" description="Low complexity" evidence="1">
    <location>
        <begin position="242"/>
        <end position="262"/>
    </location>
</feature>
<feature type="region of interest" description="Disordered" evidence="1">
    <location>
        <begin position="14"/>
        <end position="358"/>
    </location>
</feature>
<feature type="compositionally biased region" description="Basic and acidic residues" evidence="1">
    <location>
        <begin position="34"/>
        <end position="45"/>
    </location>
</feature>
<protein>
    <submittedName>
        <fullName evidence="3">Proline-rich protein HaeIII subfamily 1-like</fullName>
    </submittedName>
</protein>
<feature type="compositionally biased region" description="Pro residues" evidence="1">
    <location>
        <begin position="123"/>
        <end position="140"/>
    </location>
</feature>
<feature type="compositionally biased region" description="Low complexity" evidence="1">
    <location>
        <begin position="310"/>
        <end position="319"/>
    </location>
</feature>
<dbReference type="GeneID" id="121104024"/>
<organism evidence="2 3">
    <name type="scientific">Ursus maritimus</name>
    <name type="common">Polar bear</name>
    <name type="synonym">Thalarctos maritimus</name>
    <dbReference type="NCBI Taxonomy" id="29073"/>
    <lineage>
        <taxon>Eukaryota</taxon>
        <taxon>Metazoa</taxon>
        <taxon>Chordata</taxon>
        <taxon>Craniata</taxon>
        <taxon>Vertebrata</taxon>
        <taxon>Euteleostomi</taxon>
        <taxon>Mammalia</taxon>
        <taxon>Eutheria</taxon>
        <taxon>Laurasiatheria</taxon>
        <taxon>Carnivora</taxon>
        <taxon>Caniformia</taxon>
        <taxon>Ursidae</taxon>
        <taxon>Ursus</taxon>
    </lineage>
</organism>
<keyword evidence="2" id="KW-1185">Reference proteome</keyword>
<name>A0A8M1GKJ7_URSMA</name>
<gene>
    <name evidence="3" type="primary">LOC121104024</name>
</gene>
<accession>A0A8M1GKJ7</accession>
<reference evidence="3" key="1">
    <citation type="submission" date="2025-08" db="UniProtKB">
        <authorList>
            <consortium name="RefSeq"/>
        </authorList>
    </citation>
    <scope>IDENTIFICATION</scope>
    <source>
        <tissue evidence="3">Whole blood</tissue>
    </source>
</reference>
<feature type="compositionally biased region" description="Low complexity" evidence="1">
    <location>
        <begin position="141"/>
        <end position="151"/>
    </location>
</feature>
<dbReference type="KEGG" id="umr:121104024"/>
<dbReference type="Proteomes" id="UP000261680">
    <property type="component" value="Unplaced"/>
</dbReference>
<evidence type="ECO:0000313" key="3">
    <source>
        <dbReference type="RefSeq" id="XP_040492279.1"/>
    </source>
</evidence>
<dbReference type="RefSeq" id="XP_040492279.1">
    <property type="nucleotide sequence ID" value="XM_040636345.1"/>
</dbReference>
<feature type="compositionally biased region" description="Pro residues" evidence="1">
    <location>
        <begin position="320"/>
        <end position="329"/>
    </location>
</feature>